<reference evidence="8" key="1">
    <citation type="journal article" date="2019" name="Int. J. Syst. Evol. Microbiol.">
        <title>The Global Catalogue of Microorganisms (GCM) 10K type strain sequencing project: providing services to taxonomists for standard genome sequencing and annotation.</title>
        <authorList>
            <consortium name="The Broad Institute Genomics Platform"/>
            <consortium name="The Broad Institute Genome Sequencing Center for Infectious Disease"/>
            <person name="Wu L."/>
            <person name="Ma J."/>
        </authorList>
    </citation>
    <scope>NUCLEOTIDE SEQUENCE [LARGE SCALE GENOMIC DNA]</scope>
    <source>
        <strain evidence="8">JCM 17925</strain>
    </source>
</reference>
<dbReference type="InterPro" id="IPR012506">
    <property type="entry name" value="TMEM86B-like"/>
</dbReference>
<dbReference type="RefSeq" id="WP_345263673.1">
    <property type="nucleotide sequence ID" value="NZ_BAABHB010000001.1"/>
</dbReference>
<evidence type="ECO:0000313" key="8">
    <source>
        <dbReference type="Proteomes" id="UP001500936"/>
    </source>
</evidence>
<feature type="transmembrane region" description="Helical" evidence="6">
    <location>
        <begin position="150"/>
        <end position="170"/>
    </location>
</feature>
<evidence type="ECO:0000256" key="6">
    <source>
        <dbReference type="SAM" id="Phobius"/>
    </source>
</evidence>
<evidence type="ECO:0000256" key="3">
    <source>
        <dbReference type="ARBA" id="ARBA00022692"/>
    </source>
</evidence>
<feature type="transmembrane region" description="Helical" evidence="6">
    <location>
        <begin position="305"/>
        <end position="327"/>
    </location>
</feature>
<proteinExistence type="inferred from homology"/>
<evidence type="ECO:0000256" key="1">
    <source>
        <dbReference type="ARBA" id="ARBA00004141"/>
    </source>
</evidence>
<sequence>MSGSATLRFAGVYALLTSLEIVGETLPVKLLHYGCKPLLMLSLLVYLYTSRPKEGMTRSLRWIVAGLFFALAGDVFLMIREVDLFAPGLASFLLMQLCYIAAFRISIREGGKVLSLRQVVSKALPFVIYLAVFLYFLYTPLMRNPATASLWVPVVVYVLCISSMGILATLRRGSVPAASYRRVLAGALLFMLSDSLIAINKFMVPVPAGALLVMSTYAAAQYGIVTGMLVSAFAGWQKKSSGLQHFFLNMKPIRNRLPGFKATCILVGVLNIIFAGSMFAQGVIKSMAQFKVPSVVLASPHYEDAMFFVFLHMFMIGALVIMIGILAEDPLKKVWVARALVLMHLVYAYFDIRSSDTYFGNALYQGPSSVVPVYIDLFYVVLFLRLSFAREQQEVVPVTGRRKQKLTRLS</sequence>
<gene>
    <name evidence="7" type="ORF">GCM10023187_05300</name>
</gene>
<organism evidence="7 8">
    <name type="scientific">Nibrella viscosa</name>
    <dbReference type="NCBI Taxonomy" id="1084524"/>
    <lineage>
        <taxon>Bacteria</taxon>
        <taxon>Pseudomonadati</taxon>
        <taxon>Bacteroidota</taxon>
        <taxon>Cytophagia</taxon>
        <taxon>Cytophagales</taxon>
        <taxon>Spirosomataceae</taxon>
        <taxon>Nibrella</taxon>
    </lineage>
</organism>
<evidence type="ECO:0000256" key="2">
    <source>
        <dbReference type="ARBA" id="ARBA00007375"/>
    </source>
</evidence>
<feature type="transmembrane region" description="Helical" evidence="6">
    <location>
        <begin position="119"/>
        <end position="138"/>
    </location>
</feature>
<feature type="transmembrane region" description="Helical" evidence="6">
    <location>
        <begin position="30"/>
        <end position="48"/>
    </location>
</feature>
<comment type="subcellular location">
    <subcellularLocation>
        <location evidence="1">Membrane</location>
        <topology evidence="1">Multi-pass membrane protein</topology>
    </subcellularLocation>
</comment>
<evidence type="ECO:0000256" key="4">
    <source>
        <dbReference type="ARBA" id="ARBA00022989"/>
    </source>
</evidence>
<accession>A0ABP8JWD8</accession>
<keyword evidence="3 6" id="KW-0812">Transmembrane</keyword>
<comment type="similarity">
    <text evidence="2">Belongs to the TMEM86 family.</text>
</comment>
<evidence type="ECO:0008006" key="9">
    <source>
        <dbReference type="Google" id="ProtNLM"/>
    </source>
</evidence>
<feature type="transmembrane region" description="Helical" evidence="6">
    <location>
        <begin position="60"/>
        <end position="79"/>
    </location>
</feature>
<keyword evidence="8" id="KW-1185">Reference proteome</keyword>
<dbReference type="EMBL" id="BAABHB010000001">
    <property type="protein sequence ID" value="GAA4396779.1"/>
    <property type="molecule type" value="Genomic_DNA"/>
</dbReference>
<dbReference type="PANTHER" id="PTHR31885">
    <property type="entry name" value="GH04784P"/>
    <property type="match status" value="1"/>
</dbReference>
<feature type="transmembrane region" description="Helical" evidence="6">
    <location>
        <begin position="362"/>
        <end position="384"/>
    </location>
</feature>
<dbReference type="PANTHER" id="PTHR31885:SF6">
    <property type="entry name" value="GH04784P"/>
    <property type="match status" value="1"/>
</dbReference>
<name>A0ABP8JWD8_9BACT</name>
<feature type="transmembrane region" description="Helical" evidence="6">
    <location>
        <begin position="182"/>
        <end position="199"/>
    </location>
</feature>
<comment type="caution">
    <text evidence="7">The sequence shown here is derived from an EMBL/GenBank/DDBJ whole genome shotgun (WGS) entry which is preliminary data.</text>
</comment>
<protein>
    <recommendedName>
        <fullName evidence="9">YhhN-like protein</fullName>
    </recommendedName>
</protein>
<feature type="transmembrane region" description="Helical" evidence="6">
    <location>
        <begin position="257"/>
        <end position="280"/>
    </location>
</feature>
<dbReference type="Proteomes" id="UP001500936">
    <property type="component" value="Unassembled WGS sequence"/>
</dbReference>
<evidence type="ECO:0000256" key="5">
    <source>
        <dbReference type="ARBA" id="ARBA00023136"/>
    </source>
</evidence>
<evidence type="ECO:0000313" key="7">
    <source>
        <dbReference type="EMBL" id="GAA4396779.1"/>
    </source>
</evidence>
<keyword evidence="5 6" id="KW-0472">Membrane</keyword>
<keyword evidence="4 6" id="KW-1133">Transmembrane helix</keyword>
<dbReference type="Pfam" id="PF07947">
    <property type="entry name" value="YhhN"/>
    <property type="match status" value="1"/>
</dbReference>
<feature type="transmembrane region" description="Helical" evidence="6">
    <location>
        <begin position="219"/>
        <end position="236"/>
    </location>
</feature>
<feature type="transmembrane region" description="Helical" evidence="6">
    <location>
        <begin position="85"/>
        <end position="107"/>
    </location>
</feature>
<feature type="transmembrane region" description="Helical" evidence="6">
    <location>
        <begin position="334"/>
        <end position="350"/>
    </location>
</feature>